<evidence type="ECO:0000256" key="9">
    <source>
        <dbReference type="ARBA" id="ARBA00022692"/>
    </source>
</evidence>
<dbReference type="PANTHER" id="PTHR14269">
    <property type="entry name" value="CDP-DIACYLGLYCEROL--GLYCEROL-3-PHOSPHATE 3-PHOSPHATIDYLTRANSFERASE-RELATED"/>
    <property type="match status" value="1"/>
</dbReference>
<dbReference type="GO" id="GO:0005737">
    <property type="term" value="C:cytoplasm"/>
    <property type="evidence" value="ECO:0007669"/>
    <property type="project" value="UniProtKB-ARBA"/>
</dbReference>
<feature type="transmembrane region" description="Helical" evidence="18">
    <location>
        <begin position="155"/>
        <end position="175"/>
    </location>
</feature>
<dbReference type="EMBL" id="CP017415">
    <property type="protein sequence ID" value="AOU98002.1"/>
    <property type="molecule type" value="Genomic_DNA"/>
</dbReference>
<accession>A0A1D8INF9</accession>
<dbReference type="InterPro" id="IPR000462">
    <property type="entry name" value="CDP-OH_P_trans"/>
</dbReference>
<reference evidence="20" key="1">
    <citation type="submission" date="2016-09" db="EMBL/GenBank/DDBJ databases">
        <title>Acidihalobacter prosperus F5.</title>
        <authorList>
            <person name="Khaleque H.N."/>
            <person name="Ramsay J.P."/>
            <person name="Kaksonen A.H."/>
            <person name="Boxall N.J."/>
            <person name="Watkin E.L.J."/>
        </authorList>
    </citation>
    <scope>NUCLEOTIDE SEQUENCE [LARGE SCALE GENOMIC DNA]</scope>
    <source>
        <strain evidence="20">F5</strain>
    </source>
</reference>
<evidence type="ECO:0000313" key="19">
    <source>
        <dbReference type="EMBL" id="AOU98002.1"/>
    </source>
</evidence>
<comment type="pathway">
    <text evidence="3">Phospholipid metabolism; phosphatidylglycerol biosynthesis; phosphatidylglycerol from CDP-diacylglycerol: step 1/2.</text>
</comment>
<dbReference type="InterPro" id="IPR050324">
    <property type="entry name" value="CDP-alcohol_PTase-I"/>
</dbReference>
<keyword evidence="13" id="KW-0594">Phospholipid biosynthesis</keyword>
<evidence type="ECO:0000256" key="16">
    <source>
        <dbReference type="NCBIfam" id="TIGR00560"/>
    </source>
</evidence>
<dbReference type="PROSITE" id="PS00379">
    <property type="entry name" value="CDP_ALCOHOL_P_TRANSF"/>
    <property type="match status" value="1"/>
</dbReference>
<comment type="catalytic activity">
    <reaction evidence="15">
        <text>a CDP-1,2-diacyl-sn-glycerol + sn-glycerol 3-phosphate = a 1,2-diacyl-sn-glycero-3-phospho-(1'-sn-glycero-3'-phosphate) + CMP + H(+)</text>
        <dbReference type="Rhea" id="RHEA:12593"/>
        <dbReference type="ChEBI" id="CHEBI:15378"/>
        <dbReference type="ChEBI" id="CHEBI:57597"/>
        <dbReference type="ChEBI" id="CHEBI:58332"/>
        <dbReference type="ChEBI" id="CHEBI:60110"/>
        <dbReference type="ChEBI" id="CHEBI:60377"/>
        <dbReference type="EC" id="2.7.8.5"/>
    </reaction>
</comment>
<keyword evidence="10 18" id="KW-1133">Transmembrane helix</keyword>
<dbReference type="NCBIfam" id="TIGR00560">
    <property type="entry name" value="pgsA"/>
    <property type="match status" value="1"/>
</dbReference>
<dbReference type="FunFam" id="1.20.120.1760:FF:000008">
    <property type="entry name" value="CDP-diacylglycerol--glycerol-3-phosphate 3-phosphatidyltransferase 2"/>
    <property type="match status" value="1"/>
</dbReference>
<evidence type="ECO:0000256" key="6">
    <source>
        <dbReference type="ARBA" id="ARBA00014944"/>
    </source>
</evidence>
<feature type="transmembrane region" description="Helical" evidence="18">
    <location>
        <begin position="7"/>
        <end position="28"/>
    </location>
</feature>
<dbReference type="KEGG" id="aprs:BI364_08510"/>
<dbReference type="GO" id="GO:0036094">
    <property type="term" value="F:small molecule binding"/>
    <property type="evidence" value="ECO:0007669"/>
    <property type="project" value="UniProtKB-ARBA"/>
</dbReference>
<dbReference type="GO" id="GO:0008444">
    <property type="term" value="F:CDP-diacylglycerol-glycerol-3-phosphate 3-phosphatidyltransferase activity"/>
    <property type="evidence" value="ECO:0007669"/>
    <property type="project" value="UniProtKB-UniRule"/>
</dbReference>
<dbReference type="InterPro" id="IPR043130">
    <property type="entry name" value="CDP-OH_PTrfase_TM_dom"/>
</dbReference>
<dbReference type="PIRSF" id="PIRSF000847">
    <property type="entry name" value="Phos_ph_gly_syn"/>
    <property type="match status" value="1"/>
</dbReference>
<evidence type="ECO:0000256" key="3">
    <source>
        <dbReference type="ARBA" id="ARBA00005042"/>
    </source>
</evidence>
<gene>
    <name evidence="19" type="ORF">BI364_08510</name>
</gene>
<dbReference type="EC" id="2.7.8.5" evidence="5 16"/>
<sequence length="181" mass="20578">MILNIPIMLTLLRIALIPVFILVFYMPWHWAPPLSALIFTLAGITDWADGYLARRWDQTSRFGAFLDPVADKLMVTSALVMLVEQYTSPWLTIPAIVIIGREITVSALREWMAEVGERRKVAVAFVGKLKTATQMAALVFLLYQWPLFGIDMRQLGLILIYVAAFFTLVSMFKYLSVAFRS</sequence>
<evidence type="ECO:0000256" key="11">
    <source>
        <dbReference type="ARBA" id="ARBA00023098"/>
    </source>
</evidence>
<name>A0A1D8INF9_9GAMM</name>
<evidence type="ECO:0000313" key="20">
    <source>
        <dbReference type="Proteomes" id="UP000095401"/>
    </source>
</evidence>
<protein>
    <recommendedName>
        <fullName evidence="6 16">CDP-diacylglycerol--glycerol-3-phosphate 3-phosphatidyltransferase</fullName>
        <ecNumber evidence="5 16">2.7.8.5</ecNumber>
    </recommendedName>
</protein>
<evidence type="ECO:0000256" key="4">
    <source>
        <dbReference type="ARBA" id="ARBA00010441"/>
    </source>
</evidence>
<evidence type="ECO:0000256" key="7">
    <source>
        <dbReference type="ARBA" id="ARBA00022516"/>
    </source>
</evidence>
<evidence type="ECO:0000256" key="17">
    <source>
        <dbReference type="RuleBase" id="RU003750"/>
    </source>
</evidence>
<comment type="similarity">
    <text evidence="4 17">Belongs to the CDP-alcohol phosphatidyltransferase class-I family.</text>
</comment>
<dbReference type="AlphaFoldDB" id="A0A1D8INF9"/>
<dbReference type="Gene3D" id="1.20.120.1760">
    <property type="match status" value="1"/>
</dbReference>
<evidence type="ECO:0000256" key="12">
    <source>
        <dbReference type="ARBA" id="ARBA00023136"/>
    </source>
</evidence>
<dbReference type="GO" id="GO:0005886">
    <property type="term" value="C:plasma membrane"/>
    <property type="evidence" value="ECO:0007669"/>
    <property type="project" value="TreeGrafter"/>
</dbReference>
<comment type="subcellular location">
    <subcellularLocation>
        <location evidence="2">Membrane</location>
        <topology evidence="2">Multi-pass membrane protein</topology>
    </subcellularLocation>
</comment>
<keyword evidence="8 17" id="KW-0808">Transferase</keyword>
<keyword evidence="11" id="KW-0443">Lipid metabolism</keyword>
<proteinExistence type="inferred from homology"/>
<keyword evidence="14" id="KW-1208">Phospholipid metabolism</keyword>
<feature type="transmembrane region" description="Helical" evidence="18">
    <location>
        <begin position="121"/>
        <end position="143"/>
    </location>
</feature>
<dbReference type="InterPro" id="IPR048254">
    <property type="entry name" value="CDP_ALCOHOL_P_TRANSF_CS"/>
</dbReference>
<evidence type="ECO:0000256" key="18">
    <source>
        <dbReference type="SAM" id="Phobius"/>
    </source>
</evidence>
<organism evidence="19 20">
    <name type="scientific">Acidihalobacter yilgarnensis</name>
    <dbReference type="NCBI Taxonomy" id="2819280"/>
    <lineage>
        <taxon>Bacteria</taxon>
        <taxon>Pseudomonadati</taxon>
        <taxon>Pseudomonadota</taxon>
        <taxon>Gammaproteobacteria</taxon>
        <taxon>Chromatiales</taxon>
        <taxon>Ectothiorhodospiraceae</taxon>
        <taxon>Acidihalobacter</taxon>
    </lineage>
</organism>
<evidence type="ECO:0000256" key="13">
    <source>
        <dbReference type="ARBA" id="ARBA00023209"/>
    </source>
</evidence>
<keyword evidence="20" id="KW-1185">Reference proteome</keyword>
<evidence type="ECO:0000256" key="5">
    <source>
        <dbReference type="ARBA" id="ARBA00013170"/>
    </source>
</evidence>
<keyword evidence="7" id="KW-0444">Lipid biosynthesis</keyword>
<dbReference type="Proteomes" id="UP000095401">
    <property type="component" value="Chromosome"/>
</dbReference>
<evidence type="ECO:0000256" key="8">
    <source>
        <dbReference type="ARBA" id="ARBA00022679"/>
    </source>
</evidence>
<dbReference type="RefSeq" id="WP_070078378.1">
    <property type="nucleotide sequence ID" value="NZ_CP017415.1"/>
</dbReference>
<comment type="cofactor">
    <cofactor evidence="1">
        <name>Mn(2+)</name>
        <dbReference type="ChEBI" id="CHEBI:29035"/>
    </cofactor>
</comment>
<evidence type="ECO:0000256" key="2">
    <source>
        <dbReference type="ARBA" id="ARBA00004141"/>
    </source>
</evidence>
<evidence type="ECO:0000256" key="1">
    <source>
        <dbReference type="ARBA" id="ARBA00001936"/>
    </source>
</evidence>
<evidence type="ECO:0000256" key="14">
    <source>
        <dbReference type="ARBA" id="ARBA00023264"/>
    </source>
</evidence>
<evidence type="ECO:0000256" key="15">
    <source>
        <dbReference type="ARBA" id="ARBA00048586"/>
    </source>
</evidence>
<dbReference type="GO" id="GO:0046474">
    <property type="term" value="P:glycerophospholipid biosynthetic process"/>
    <property type="evidence" value="ECO:0007669"/>
    <property type="project" value="TreeGrafter"/>
</dbReference>
<dbReference type="PANTHER" id="PTHR14269:SF62">
    <property type="entry name" value="CDP-DIACYLGLYCEROL--GLYCEROL-3-PHOSPHATE 3-PHOSPHATIDYLTRANSFERASE 1, CHLOROPLASTIC"/>
    <property type="match status" value="1"/>
</dbReference>
<dbReference type="Pfam" id="PF01066">
    <property type="entry name" value="CDP-OH_P_transf"/>
    <property type="match status" value="1"/>
</dbReference>
<dbReference type="InterPro" id="IPR004570">
    <property type="entry name" value="Phosphatidylglycerol_P_synth"/>
</dbReference>
<evidence type="ECO:0000256" key="10">
    <source>
        <dbReference type="ARBA" id="ARBA00022989"/>
    </source>
</evidence>
<keyword evidence="9 18" id="KW-0812">Transmembrane</keyword>
<dbReference type="GO" id="GO:0050793">
    <property type="term" value="P:regulation of developmental process"/>
    <property type="evidence" value="ECO:0007669"/>
    <property type="project" value="UniProtKB-ARBA"/>
</dbReference>
<feature type="transmembrane region" description="Helical" evidence="18">
    <location>
        <begin position="89"/>
        <end position="109"/>
    </location>
</feature>
<keyword evidence="12 18" id="KW-0472">Membrane</keyword>